<keyword evidence="5 6" id="KW-0472">Membrane</keyword>
<sequence length="396" mass="43259">MGSHRCIFSQAKPFLAVVFLQFGLAGMDILSKVALNHGMSNYVLVVYRHAVATIVVAPFAIVLDKSFSLLASSSYPFPFFFSLACLCIYGSEGKAENDPANFHQDLATWFTRNLYFLGMKHTSATFAATMVNIVPAITFVMAWIFRLEKVKFRSIRSQAKIIGTVATLGGAVMMTLVKGPALNIWSKSNPSSGIKQLEISVHDAIRGSIMITIGCFSWAAFVILQAITLKTYPAELSLTALICLLGTLEGTAVALVMEKGRMSPWIIGWDGNLLAAVYSGVFCSGLAYYIQGLVMKERGPVFVTVFNPLCMVIVAILSAFIMAEKMYLGRAIGAVVIVAGLYMVIWGKSKDYDSSQLDDAAIVTNKVVVTDHPHNNVQEDQPNTRSHHLENQDICV</sequence>
<evidence type="ECO:0000256" key="7">
    <source>
        <dbReference type="SAM" id="MobiDB-lite"/>
    </source>
</evidence>
<dbReference type="PANTHER" id="PTHR31218">
    <property type="entry name" value="WAT1-RELATED PROTEIN"/>
    <property type="match status" value="1"/>
</dbReference>
<feature type="transmembrane region" description="Helical" evidence="6">
    <location>
        <begin position="269"/>
        <end position="289"/>
    </location>
</feature>
<comment type="caution">
    <text evidence="9">The sequence shown here is derived from an EMBL/GenBank/DDBJ whole genome shotgun (WGS) entry which is preliminary data.</text>
</comment>
<feature type="transmembrane region" description="Helical" evidence="6">
    <location>
        <begin position="42"/>
        <end position="63"/>
    </location>
</feature>
<feature type="domain" description="EamA" evidence="8">
    <location>
        <begin position="206"/>
        <end position="345"/>
    </location>
</feature>
<feature type="transmembrane region" description="Helical" evidence="6">
    <location>
        <begin position="124"/>
        <end position="145"/>
    </location>
</feature>
<dbReference type="InterPro" id="IPR000620">
    <property type="entry name" value="EamA_dom"/>
</dbReference>
<feature type="transmembrane region" description="Helical" evidence="6">
    <location>
        <begin position="236"/>
        <end position="257"/>
    </location>
</feature>
<dbReference type="InterPro" id="IPR030184">
    <property type="entry name" value="WAT1-related"/>
</dbReference>
<feature type="transmembrane region" description="Helical" evidence="6">
    <location>
        <begin position="75"/>
        <end position="91"/>
    </location>
</feature>
<evidence type="ECO:0000313" key="10">
    <source>
        <dbReference type="Proteomes" id="UP001153076"/>
    </source>
</evidence>
<comment type="similarity">
    <text evidence="2 6">Belongs to the drug/metabolite transporter (DMT) superfamily. Plant drug/metabolite exporter (P-DME) (TC 2.A.7.4) family.</text>
</comment>
<gene>
    <name evidence="9" type="ORF">Cgig2_010964</name>
</gene>
<dbReference type="InterPro" id="IPR037185">
    <property type="entry name" value="EmrE-like"/>
</dbReference>
<dbReference type="GO" id="GO:0016020">
    <property type="term" value="C:membrane"/>
    <property type="evidence" value="ECO:0007669"/>
    <property type="project" value="UniProtKB-SubCell"/>
</dbReference>
<feature type="transmembrane region" description="Helical" evidence="6">
    <location>
        <begin position="205"/>
        <end position="224"/>
    </location>
</feature>
<feature type="region of interest" description="Disordered" evidence="7">
    <location>
        <begin position="373"/>
        <end position="396"/>
    </location>
</feature>
<reference evidence="9" key="1">
    <citation type="submission" date="2022-04" db="EMBL/GenBank/DDBJ databases">
        <title>Carnegiea gigantea Genome sequencing and assembly v2.</title>
        <authorList>
            <person name="Copetti D."/>
            <person name="Sanderson M.J."/>
            <person name="Burquez A."/>
            <person name="Wojciechowski M.F."/>
        </authorList>
    </citation>
    <scope>NUCLEOTIDE SEQUENCE</scope>
    <source>
        <strain evidence="9">SGP5-SGP5p</strain>
        <tissue evidence="9">Aerial part</tissue>
    </source>
</reference>
<evidence type="ECO:0000256" key="4">
    <source>
        <dbReference type="ARBA" id="ARBA00022989"/>
    </source>
</evidence>
<evidence type="ECO:0000256" key="5">
    <source>
        <dbReference type="ARBA" id="ARBA00023136"/>
    </source>
</evidence>
<dbReference type="AlphaFoldDB" id="A0A9Q1GX62"/>
<keyword evidence="10" id="KW-1185">Reference proteome</keyword>
<evidence type="ECO:0000256" key="2">
    <source>
        <dbReference type="ARBA" id="ARBA00007635"/>
    </source>
</evidence>
<evidence type="ECO:0000256" key="3">
    <source>
        <dbReference type="ARBA" id="ARBA00022692"/>
    </source>
</evidence>
<feature type="compositionally biased region" description="Polar residues" evidence="7">
    <location>
        <begin position="375"/>
        <end position="384"/>
    </location>
</feature>
<feature type="transmembrane region" description="Helical" evidence="6">
    <location>
        <begin position="12"/>
        <end position="30"/>
    </location>
</feature>
<proteinExistence type="inferred from homology"/>
<evidence type="ECO:0000256" key="6">
    <source>
        <dbReference type="RuleBase" id="RU363077"/>
    </source>
</evidence>
<protein>
    <recommendedName>
        <fullName evidence="6">WAT1-related protein</fullName>
    </recommendedName>
</protein>
<feature type="compositionally biased region" description="Basic and acidic residues" evidence="7">
    <location>
        <begin position="387"/>
        <end position="396"/>
    </location>
</feature>
<accession>A0A9Q1GX62</accession>
<feature type="transmembrane region" description="Helical" evidence="6">
    <location>
        <begin position="301"/>
        <end position="321"/>
    </location>
</feature>
<dbReference type="GO" id="GO:0022857">
    <property type="term" value="F:transmembrane transporter activity"/>
    <property type="evidence" value="ECO:0007669"/>
    <property type="project" value="InterPro"/>
</dbReference>
<evidence type="ECO:0000313" key="9">
    <source>
        <dbReference type="EMBL" id="KAJ8428230.1"/>
    </source>
</evidence>
<organism evidence="9 10">
    <name type="scientific">Carnegiea gigantea</name>
    <dbReference type="NCBI Taxonomy" id="171969"/>
    <lineage>
        <taxon>Eukaryota</taxon>
        <taxon>Viridiplantae</taxon>
        <taxon>Streptophyta</taxon>
        <taxon>Embryophyta</taxon>
        <taxon>Tracheophyta</taxon>
        <taxon>Spermatophyta</taxon>
        <taxon>Magnoliopsida</taxon>
        <taxon>eudicotyledons</taxon>
        <taxon>Gunneridae</taxon>
        <taxon>Pentapetalae</taxon>
        <taxon>Caryophyllales</taxon>
        <taxon>Cactineae</taxon>
        <taxon>Cactaceae</taxon>
        <taxon>Cactoideae</taxon>
        <taxon>Echinocereeae</taxon>
        <taxon>Carnegiea</taxon>
    </lineage>
</organism>
<evidence type="ECO:0000256" key="1">
    <source>
        <dbReference type="ARBA" id="ARBA00004141"/>
    </source>
</evidence>
<dbReference type="SUPFAM" id="SSF103481">
    <property type="entry name" value="Multidrug resistance efflux transporter EmrE"/>
    <property type="match status" value="2"/>
</dbReference>
<dbReference type="EMBL" id="JAKOGI010001039">
    <property type="protein sequence ID" value="KAJ8428230.1"/>
    <property type="molecule type" value="Genomic_DNA"/>
</dbReference>
<name>A0A9Q1GX62_9CARY</name>
<dbReference type="Proteomes" id="UP001153076">
    <property type="component" value="Unassembled WGS sequence"/>
</dbReference>
<dbReference type="OrthoDB" id="1728340at2759"/>
<keyword evidence="3 6" id="KW-0812">Transmembrane</keyword>
<dbReference type="Pfam" id="PF00892">
    <property type="entry name" value="EamA"/>
    <property type="match status" value="1"/>
</dbReference>
<feature type="transmembrane region" description="Helical" evidence="6">
    <location>
        <begin position="165"/>
        <end position="185"/>
    </location>
</feature>
<feature type="transmembrane region" description="Helical" evidence="6">
    <location>
        <begin position="327"/>
        <end position="346"/>
    </location>
</feature>
<keyword evidence="4 6" id="KW-1133">Transmembrane helix</keyword>
<comment type="subcellular location">
    <subcellularLocation>
        <location evidence="1 6">Membrane</location>
        <topology evidence="1 6">Multi-pass membrane protein</topology>
    </subcellularLocation>
</comment>
<evidence type="ECO:0000259" key="8">
    <source>
        <dbReference type="Pfam" id="PF00892"/>
    </source>
</evidence>